<dbReference type="EMBL" id="KN822026">
    <property type="protein sequence ID" value="KIM64868.1"/>
    <property type="molecule type" value="Genomic_DNA"/>
</dbReference>
<dbReference type="HOGENOM" id="CLU_2428347_0_0_1"/>
<gene>
    <name evidence="1" type="ORF">SCLCIDRAFT_1212963</name>
</gene>
<dbReference type="Proteomes" id="UP000053989">
    <property type="component" value="Unassembled WGS sequence"/>
</dbReference>
<reference evidence="2" key="2">
    <citation type="submission" date="2015-01" db="EMBL/GenBank/DDBJ databases">
        <title>Evolutionary Origins and Diversification of the Mycorrhizal Mutualists.</title>
        <authorList>
            <consortium name="DOE Joint Genome Institute"/>
            <consortium name="Mycorrhizal Genomics Consortium"/>
            <person name="Kohler A."/>
            <person name="Kuo A."/>
            <person name="Nagy L.G."/>
            <person name="Floudas D."/>
            <person name="Copeland A."/>
            <person name="Barry K.W."/>
            <person name="Cichocki N."/>
            <person name="Veneault-Fourrey C."/>
            <person name="LaButti K."/>
            <person name="Lindquist E.A."/>
            <person name="Lipzen A."/>
            <person name="Lundell T."/>
            <person name="Morin E."/>
            <person name="Murat C."/>
            <person name="Riley R."/>
            <person name="Ohm R."/>
            <person name="Sun H."/>
            <person name="Tunlid A."/>
            <person name="Henrissat B."/>
            <person name="Grigoriev I.V."/>
            <person name="Hibbett D.S."/>
            <person name="Martin F."/>
        </authorList>
    </citation>
    <scope>NUCLEOTIDE SEQUENCE [LARGE SCALE GENOMIC DNA]</scope>
    <source>
        <strain evidence="2">Foug A</strain>
    </source>
</reference>
<protein>
    <submittedName>
        <fullName evidence="1">Uncharacterized protein</fullName>
    </submittedName>
</protein>
<keyword evidence="2" id="KW-1185">Reference proteome</keyword>
<dbReference type="InParanoid" id="A0A0C2ZTM3"/>
<sequence length="91" mass="9509">MWLLPQRRGVGRGGLSAYRIGSLTLGQRFTSLQDSSKRSLTRSLSGLGYHGSNIVVIHQSCTANITDTTDTTLSSTCLGASSASCCVLSAA</sequence>
<reference evidence="1 2" key="1">
    <citation type="submission" date="2014-04" db="EMBL/GenBank/DDBJ databases">
        <authorList>
            <consortium name="DOE Joint Genome Institute"/>
            <person name="Kuo A."/>
            <person name="Kohler A."/>
            <person name="Nagy L.G."/>
            <person name="Floudas D."/>
            <person name="Copeland A."/>
            <person name="Barry K.W."/>
            <person name="Cichocki N."/>
            <person name="Veneault-Fourrey C."/>
            <person name="LaButti K."/>
            <person name="Lindquist E.A."/>
            <person name="Lipzen A."/>
            <person name="Lundell T."/>
            <person name="Morin E."/>
            <person name="Murat C."/>
            <person name="Sun H."/>
            <person name="Tunlid A."/>
            <person name="Henrissat B."/>
            <person name="Grigoriev I.V."/>
            <person name="Hibbett D.S."/>
            <person name="Martin F."/>
            <person name="Nordberg H.P."/>
            <person name="Cantor M.N."/>
            <person name="Hua S.X."/>
        </authorList>
    </citation>
    <scope>NUCLEOTIDE SEQUENCE [LARGE SCALE GENOMIC DNA]</scope>
    <source>
        <strain evidence="1 2">Foug A</strain>
    </source>
</reference>
<organism evidence="1 2">
    <name type="scientific">Scleroderma citrinum Foug A</name>
    <dbReference type="NCBI Taxonomy" id="1036808"/>
    <lineage>
        <taxon>Eukaryota</taxon>
        <taxon>Fungi</taxon>
        <taxon>Dikarya</taxon>
        <taxon>Basidiomycota</taxon>
        <taxon>Agaricomycotina</taxon>
        <taxon>Agaricomycetes</taxon>
        <taxon>Agaricomycetidae</taxon>
        <taxon>Boletales</taxon>
        <taxon>Sclerodermatineae</taxon>
        <taxon>Sclerodermataceae</taxon>
        <taxon>Scleroderma</taxon>
    </lineage>
</organism>
<name>A0A0C2ZTM3_9AGAM</name>
<accession>A0A0C2ZTM3</accession>
<dbReference type="AlphaFoldDB" id="A0A0C2ZTM3"/>
<proteinExistence type="predicted"/>
<evidence type="ECO:0000313" key="1">
    <source>
        <dbReference type="EMBL" id="KIM64868.1"/>
    </source>
</evidence>
<evidence type="ECO:0000313" key="2">
    <source>
        <dbReference type="Proteomes" id="UP000053989"/>
    </source>
</evidence>